<evidence type="ECO:0000256" key="5">
    <source>
        <dbReference type="SAM" id="MobiDB-lite"/>
    </source>
</evidence>
<dbReference type="SUPFAM" id="SSF56112">
    <property type="entry name" value="Protein kinase-like (PK-like)"/>
    <property type="match status" value="1"/>
</dbReference>
<gene>
    <name evidence="7" type="ORF">E3P99_01825</name>
</gene>
<dbReference type="GO" id="GO:0005524">
    <property type="term" value="F:ATP binding"/>
    <property type="evidence" value="ECO:0007669"/>
    <property type="project" value="UniProtKB-KW"/>
</dbReference>
<comment type="similarity">
    <text evidence="1">Belongs to the protein kinase superfamily. ADCK protein kinase family.</text>
</comment>
<dbReference type="GO" id="GO:0016740">
    <property type="term" value="F:transferase activity"/>
    <property type="evidence" value="ECO:0007669"/>
    <property type="project" value="UniProtKB-KW"/>
</dbReference>
<name>A0A4T0FNY7_9BASI</name>
<feature type="compositionally biased region" description="Pro residues" evidence="5">
    <location>
        <begin position="106"/>
        <end position="125"/>
    </location>
</feature>
<dbReference type="EMBL" id="SPNW01000023">
    <property type="protein sequence ID" value="TIA89920.1"/>
    <property type="molecule type" value="Genomic_DNA"/>
</dbReference>
<protein>
    <recommendedName>
        <fullName evidence="6">ABC1 atypical kinase-like domain-containing protein</fullName>
    </recommendedName>
</protein>
<dbReference type="AlphaFoldDB" id="A0A4T0FNY7"/>
<feature type="domain" description="ABC1 atypical kinase-like" evidence="6">
    <location>
        <begin position="257"/>
        <end position="504"/>
    </location>
</feature>
<dbReference type="OrthoDB" id="201153at2759"/>
<dbReference type="PANTHER" id="PTHR43851:SF3">
    <property type="entry name" value="COENZYME Q8"/>
    <property type="match status" value="1"/>
</dbReference>
<dbReference type="CDD" id="cd13970">
    <property type="entry name" value="ABC1_ADCK3"/>
    <property type="match status" value="1"/>
</dbReference>
<dbReference type="InterPro" id="IPR004147">
    <property type="entry name" value="ABC1_dom"/>
</dbReference>
<dbReference type="GO" id="GO:0006744">
    <property type="term" value="P:ubiquinone biosynthetic process"/>
    <property type="evidence" value="ECO:0007669"/>
    <property type="project" value="TreeGrafter"/>
</dbReference>
<keyword evidence="2" id="KW-0808">Transferase</keyword>
<proteinExistence type="inferred from homology"/>
<keyword evidence="3" id="KW-0547">Nucleotide-binding</keyword>
<evidence type="ECO:0000256" key="3">
    <source>
        <dbReference type="ARBA" id="ARBA00022741"/>
    </source>
</evidence>
<sequence>MSSTETVLDPCAVELQRSPRTLSSSSLSPWLFLRNDDMLTKYWKTLSTLQRIYVPIPTSSEPSIESVAQLQAYARDAARDDGDGYDGDDSGRFEAARKNEQVSDPSPSPPQPSYSPPPPPPPAPSPTGVDERSMEALGSDLATQSTPIETSIEAPTENAIPQYAPRYTKVPSSRIGRLFHYGGLAAGLTYGTASEYLRSGGQRKQGGGNSAFLSEANVDRLVSKLSVMRGAALKLGQFLSIQDSHLLPPQIETALARLQNKADYMPNWQLERVLETELGSNWNEHFEDFDKVPIAAASIGQVHAATLSSNHPTHPGMKVALKIQFPGVKESINSDLNNLKILVAASGILPRGLYLDSTIRVMRQELADECDYIREAECGERFAEFLAHDPDFTCPVVVKDLCTPNILTTQFMTGESLARAYTYDQPTKDKIGSAVMRLCIREIFEFKLMQTDPNWSNFLWDKETGKINLIDFGASRPYSEDFVDAFGRLLLAAGNGDREQCVESSLRLRYLTGEENETMINAHIASMLALGEPFRPSAPNPYPFKNQTITDRVKAQIPTMLQHRLTPPPKETYSLNRKLSGAFLLCSRLGSHVSCRDIWEEVTRGRFN</sequence>
<dbReference type="InterPro" id="IPR011009">
    <property type="entry name" value="Kinase-like_dom_sf"/>
</dbReference>
<dbReference type="Proteomes" id="UP000310189">
    <property type="component" value="Unassembled WGS sequence"/>
</dbReference>
<keyword evidence="8" id="KW-1185">Reference proteome</keyword>
<organism evidence="7 8">
    <name type="scientific">Wallemia hederae</name>
    <dbReference type="NCBI Taxonomy" id="1540922"/>
    <lineage>
        <taxon>Eukaryota</taxon>
        <taxon>Fungi</taxon>
        <taxon>Dikarya</taxon>
        <taxon>Basidiomycota</taxon>
        <taxon>Wallemiomycotina</taxon>
        <taxon>Wallemiomycetes</taxon>
        <taxon>Wallemiales</taxon>
        <taxon>Wallemiaceae</taxon>
        <taxon>Wallemia</taxon>
    </lineage>
</organism>
<evidence type="ECO:0000256" key="1">
    <source>
        <dbReference type="ARBA" id="ARBA00009670"/>
    </source>
</evidence>
<dbReference type="InterPro" id="IPR034646">
    <property type="entry name" value="ADCK3_dom"/>
</dbReference>
<keyword evidence="4" id="KW-0067">ATP-binding</keyword>
<accession>A0A4T0FNY7</accession>
<dbReference type="Pfam" id="PF03109">
    <property type="entry name" value="ABC1"/>
    <property type="match status" value="1"/>
</dbReference>
<feature type="region of interest" description="Disordered" evidence="5">
    <location>
        <begin position="97"/>
        <end position="159"/>
    </location>
</feature>
<evidence type="ECO:0000256" key="4">
    <source>
        <dbReference type="ARBA" id="ARBA00022840"/>
    </source>
</evidence>
<evidence type="ECO:0000313" key="8">
    <source>
        <dbReference type="Proteomes" id="UP000310189"/>
    </source>
</evidence>
<evidence type="ECO:0000256" key="2">
    <source>
        <dbReference type="ARBA" id="ARBA00022679"/>
    </source>
</evidence>
<dbReference type="PANTHER" id="PTHR43851">
    <property type="match status" value="1"/>
</dbReference>
<evidence type="ECO:0000313" key="7">
    <source>
        <dbReference type="EMBL" id="TIA89920.1"/>
    </source>
</evidence>
<reference evidence="7 8" key="1">
    <citation type="submission" date="2019-03" db="EMBL/GenBank/DDBJ databases">
        <title>Sequencing 23 genomes of Wallemia ichthyophaga.</title>
        <authorList>
            <person name="Gostincar C."/>
        </authorList>
    </citation>
    <scope>NUCLEOTIDE SEQUENCE [LARGE SCALE GENOMIC DNA]</scope>
    <source>
        <strain evidence="7 8">EXF-5753</strain>
    </source>
</reference>
<evidence type="ECO:0000259" key="6">
    <source>
        <dbReference type="Pfam" id="PF03109"/>
    </source>
</evidence>
<dbReference type="Gene3D" id="1.10.510.10">
    <property type="entry name" value="Transferase(Phosphotransferase) domain 1"/>
    <property type="match status" value="1"/>
</dbReference>
<comment type="caution">
    <text evidence="7">The sequence shown here is derived from an EMBL/GenBank/DDBJ whole genome shotgun (WGS) entry which is preliminary data.</text>
</comment>
<dbReference type="InterPro" id="IPR051409">
    <property type="entry name" value="Atypical_kinase_ADCK"/>
</dbReference>